<keyword evidence="3" id="KW-1185">Reference proteome</keyword>
<feature type="compositionally biased region" description="Basic and acidic residues" evidence="1">
    <location>
        <begin position="737"/>
        <end position="754"/>
    </location>
</feature>
<feature type="region of interest" description="Disordered" evidence="1">
    <location>
        <begin position="74"/>
        <end position="113"/>
    </location>
</feature>
<feature type="region of interest" description="Disordered" evidence="1">
    <location>
        <begin position="679"/>
        <end position="701"/>
    </location>
</feature>
<name>A0AAE1US81_9EUCA</name>
<sequence length="788" mass="83006">MGWRSGGGVKTWVGGWVDSVGLLCKPHWAVKAAMWRPVVMLTVVAVVTVTANPVKRQVGVSDDILFTTIDNNEATKSGSDVASSDPNVQGGEIDLRTEMPPDSGDVPPKGAADSESVAVRVEGDTSPIDVPTLPEGGIDNPTDGTGNEGAVIPEEGTQTDGPVLLEAGTENPKEGTVIEGAESPIGTQPEEPMLLAAETESPSEGTVIEEALRQEVSQTEEPMSLAAETESPNEGTVIEEALRQEEDIQTDAPSFLEAGTDAPIDVTVNESGALRAEEVPQTEELTLPETVTENATEDIGNEATGNEGAVRINESEQTMPQNLLEGEAETEPPIEGTGNEGAVRIQVDILTESPTISEDETVALTDGTGNEGAVRVEEGTLETGTEETPAEGAGNEVPQSEVGVRLEEPEAPTDLLEVVTDAPTEGAGSEVGVRLEEPEAPTDLLEVGTEAPTEGAGSEVGVRLEEPEAPTDLLEVGTEAPTEGAGSEVGVRLKEPEAPTDLLEVVTEAPTEGAGSDVGVRLEEISQDLIPTDLLEVVTDAPTEGAGSEVGVRLKEPEAPTDLLEVVTEAPTEGAGNEAPQSEVGVRKEEISQAVIPTDLLEVVTNAPTEGAGNEASVLIAEEGTLAEEPTRLFETKTDPPNEVVIRQEDIQTRAPIFSELSEQGVGAVVVSVNGEALTEFSNPDGPQKEDMKAGQSKDVNGEAEGEEYWLMMNQNQQSKDETKSVDEKFEKVAEKYGLKPAKTEPVEDEHTYESDIQPQPREAPVISATNQLPSFTDRVARFVGKIF</sequence>
<organism evidence="2 3">
    <name type="scientific">Petrolisthes manimaculis</name>
    <dbReference type="NCBI Taxonomy" id="1843537"/>
    <lineage>
        <taxon>Eukaryota</taxon>
        <taxon>Metazoa</taxon>
        <taxon>Ecdysozoa</taxon>
        <taxon>Arthropoda</taxon>
        <taxon>Crustacea</taxon>
        <taxon>Multicrustacea</taxon>
        <taxon>Malacostraca</taxon>
        <taxon>Eumalacostraca</taxon>
        <taxon>Eucarida</taxon>
        <taxon>Decapoda</taxon>
        <taxon>Pleocyemata</taxon>
        <taxon>Anomura</taxon>
        <taxon>Galatheoidea</taxon>
        <taxon>Porcellanidae</taxon>
        <taxon>Petrolisthes</taxon>
    </lineage>
</organism>
<gene>
    <name evidence="2" type="ORF">Pmani_000868</name>
</gene>
<dbReference type="AlphaFoldDB" id="A0AAE1US81"/>
<feature type="compositionally biased region" description="Low complexity" evidence="1">
    <location>
        <begin position="282"/>
        <end position="293"/>
    </location>
</feature>
<feature type="region of interest" description="Disordered" evidence="1">
    <location>
        <begin position="125"/>
        <end position="188"/>
    </location>
</feature>
<accession>A0AAE1US81</accession>
<evidence type="ECO:0000313" key="2">
    <source>
        <dbReference type="EMBL" id="KAK4328745.1"/>
    </source>
</evidence>
<comment type="caution">
    <text evidence="2">The sequence shown here is derived from an EMBL/GenBank/DDBJ whole genome shotgun (WGS) entry which is preliminary data.</text>
</comment>
<feature type="region of interest" description="Disordered" evidence="1">
    <location>
        <begin position="568"/>
        <end position="588"/>
    </location>
</feature>
<dbReference type="Proteomes" id="UP001292094">
    <property type="component" value="Unassembled WGS sequence"/>
</dbReference>
<feature type="region of interest" description="Disordered" evidence="1">
    <location>
        <begin position="737"/>
        <end position="770"/>
    </location>
</feature>
<evidence type="ECO:0000256" key="1">
    <source>
        <dbReference type="SAM" id="MobiDB-lite"/>
    </source>
</evidence>
<feature type="region of interest" description="Disordered" evidence="1">
    <location>
        <begin position="280"/>
        <end position="312"/>
    </location>
</feature>
<reference evidence="2" key="1">
    <citation type="submission" date="2023-11" db="EMBL/GenBank/DDBJ databases">
        <title>Genome assemblies of two species of porcelain crab, Petrolisthes cinctipes and Petrolisthes manimaculis (Anomura: Porcellanidae).</title>
        <authorList>
            <person name="Angst P."/>
        </authorList>
    </citation>
    <scope>NUCLEOTIDE SEQUENCE</scope>
    <source>
        <strain evidence="2">PB745_02</strain>
        <tissue evidence="2">Gill</tissue>
    </source>
</reference>
<evidence type="ECO:0000313" key="3">
    <source>
        <dbReference type="Proteomes" id="UP001292094"/>
    </source>
</evidence>
<dbReference type="EMBL" id="JAWZYT010000062">
    <property type="protein sequence ID" value="KAK4328745.1"/>
    <property type="molecule type" value="Genomic_DNA"/>
</dbReference>
<feature type="region of interest" description="Disordered" evidence="1">
    <location>
        <begin position="423"/>
        <end position="494"/>
    </location>
</feature>
<proteinExistence type="predicted"/>
<protein>
    <submittedName>
        <fullName evidence="2">Uncharacterized protein</fullName>
    </submittedName>
</protein>
<feature type="region of interest" description="Disordered" evidence="1">
    <location>
        <begin position="351"/>
        <end position="405"/>
    </location>
</feature>
<feature type="compositionally biased region" description="Polar residues" evidence="1">
    <location>
        <begin position="74"/>
        <end position="87"/>
    </location>
</feature>